<dbReference type="OrthoDB" id="425014at2759"/>
<dbReference type="AlphaFoldDB" id="A0A0L8G1T4"/>
<protein>
    <recommendedName>
        <fullName evidence="2">Reverse transcriptase domain-containing protein</fullName>
    </recommendedName>
</protein>
<dbReference type="EMBL" id="KQ424735">
    <property type="protein sequence ID" value="KOF70550.1"/>
    <property type="molecule type" value="Genomic_DNA"/>
</dbReference>
<dbReference type="STRING" id="37653.A0A0L8G1T4"/>
<dbReference type="PANTHER" id="PTHR47027:SF20">
    <property type="entry name" value="REVERSE TRANSCRIPTASE-LIKE PROTEIN WITH RNA-DIRECTED DNA POLYMERASE DOMAIN"/>
    <property type="match status" value="1"/>
</dbReference>
<organism evidence="1">
    <name type="scientific">Octopus bimaculoides</name>
    <name type="common">California two-spotted octopus</name>
    <dbReference type="NCBI Taxonomy" id="37653"/>
    <lineage>
        <taxon>Eukaryota</taxon>
        <taxon>Metazoa</taxon>
        <taxon>Spiralia</taxon>
        <taxon>Lophotrochozoa</taxon>
        <taxon>Mollusca</taxon>
        <taxon>Cephalopoda</taxon>
        <taxon>Coleoidea</taxon>
        <taxon>Octopodiformes</taxon>
        <taxon>Octopoda</taxon>
        <taxon>Incirrata</taxon>
        <taxon>Octopodidae</taxon>
        <taxon>Octopus</taxon>
    </lineage>
</organism>
<sequence length="267" mass="31292">MQWILNNFSRASKAFGLTISIKKTELVHQSIRDHPSTVAPNVYVDGKALKTVSLLHLSWFHCVIEQPRRIVEVNVYKTVVLTTLLYGAESWTLYRKHFNQLDAFHMQCLRIISKTDELLTKCDISGIEAILIKIQLRWPGHLSRVSDIRITKQLLFDQFPTRKSIGRPVLRFKDKLKDNLKRCNILFSSWENKASECKIWYQSCFSSDQKFEQNRLQYRDQLHESMEANWQNTAPYLSLWFCGMMQSRPCHPLKKTHSNRSTSTQAN</sequence>
<evidence type="ECO:0008006" key="2">
    <source>
        <dbReference type="Google" id="ProtNLM"/>
    </source>
</evidence>
<gene>
    <name evidence="1" type="ORF">OCBIM_22002675mg</name>
</gene>
<dbReference type="PANTHER" id="PTHR47027">
    <property type="entry name" value="REVERSE TRANSCRIPTASE DOMAIN-CONTAINING PROTEIN"/>
    <property type="match status" value="1"/>
</dbReference>
<reference evidence="1" key="1">
    <citation type="submission" date="2015-07" db="EMBL/GenBank/DDBJ databases">
        <title>MeaNS - Measles Nucleotide Surveillance Program.</title>
        <authorList>
            <person name="Tran T."/>
            <person name="Druce J."/>
        </authorList>
    </citation>
    <scope>NUCLEOTIDE SEQUENCE</scope>
    <source>
        <strain evidence="1">UCB-OBI-ISO-001</strain>
        <tissue evidence="1">Gonad</tissue>
    </source>
</reference>
<name>A0A0L8G1T4_OCTBM</name>
<proteinExistence type="predicted"/>
<accession>A0A0L8G1T4</accession>
<evidence type="ECO:0000313" key="1">
    <source>
        <dbReference type="EMBL" id="KOF70550.1"/>
    </source>
</evidence>